<proteinExistence type="predicted"/>
<feature type="non-terminal residue" evidence="1">
    <location>
        <position position="1"/>
    </location>
</feature>
<protein>
    <submittedName>
        <fullName evidence="1">Uncharacterized protein</fullName>
    </submittedName>
</protein>
<reference evidence="1" key="1">
    <citation type="journal article" date="2015" name="Nature">
        <title>Complex archaea that bridge the gap between prokaryotes and eukaryotes.</title>
        <authorList>
            <person name="Spang A."/>
            <person name="Saw J.H."/>
            <person name="Jorgensen S.L."/>
            <person name="Zaremba-Niedzwiedzka K."/>
            <person name="Martijn J."/>
            <person name="Lind A.E."/>
            <person name="van Eijk R."/>
            <person name="Schleper C."/>
            <person name="Guy L."/>
            <person name="Ettema T.J."/>
        </authorList>
    </citation>
    <scope>NUCLEOTIDE SEQUENCE</scope>
</reference>
<name>A0A0F9AYH3_9ZZZZ</name>
<accession>A0A0F9AYH3</accession>
<gene>
    <name evidence="1" type="ORF">LCGC14_2594620</name>
</gene>
<evidence type="ECO:0000313" key="1">
    <source>
        <dbReference type="EMBL" id="KKL06582.1"/>
    </source>
</evidence>
<organism evidence="1">
    <name type="scientific">marine sediment metagenome</name>
    <dbReference type="NCBI Taxonomy" id="412755"/>
    <lineage>
        <taxon>unclassified sequences</taxon>
        <taxon>metagenomes</taxon>
        <taxon>ecological metagenomes</taxon>
    </lineage>
</organism>
<comment type="caution">
    <text evidence="1">The sequence shown here is derived from an EMBL/GenBank/DDBJ whole genome shotgun (WGS) entry which is preliminary data.</text>
</comment>
<sequence>DGSKDQFGRFTPKEKKCLKTFGLETGLGGGTQIMPDEKPFFIKNKRVAKDRSRFKHW</sequence>
<dbReference type="AlphaFoldDB" id="A0A0F9AYH3"/>
<dbReference type="EMBL" id="LAZR01043647">
    <property type="protein sequence ID" value="KKL06582.1"/>
    <property type="molecule type" value="Genomic_DNA"/>
</dbReference>